<dbReference type="InterPro" id="IPR050266">
    <property type="entry name" value="AB_hydrolase_sf"/>
</dbReference>
<dbReference type="InterPro" id="IPR000073">
    <property type="entry name" value="AB_hydrolase_1"/>
</dbReference>
<reference evidence="3 4" key="1">
    <citation type="journal article" date="2019" name="Int. J. Syst. Evol. Microbiol.">
        <title>The Global Catalogue of Microorganisms (GCM) 10K type strain sequencing project: providing services to taxonomists for standard genome sequencing and annotation.</title>
        <authorList>
            <consortium name="The Broad Institute Genomics Platform"/>
            <consortium name="The Broad Institute Genome Sequencing Center for Infectious Disease"/>
            <person name="Wu L."/>
            <person name="Ma J."/>
        </authorList>
    </citation>
    <scope>NUCLEOTIDE SEQUENCE [LARGE SCALE GENOMIC DNA]</scope>
    <source>
        <strain evidence="3 4">LMG 29247</strain>
    </source>
</reference>
<dbReference type="Gene3D" id="3.40.50.1820">
    <property type="entry name" value="alpha/beta hydrolase"/>
    <property type="match status" value="1"/>
</dbReference>
<sequence>MPTGATFDSDGVRLAYDDLVPEGDGGAAAPIVLVHGFASSRHENWRNRDWDDTLLEAGRRVIALDCRGHGESENPHDPAAYETDVMAADVVRLLKHLEIETADFLGYSMGGRIGTEALYRHPERFNAGVLAGIGAATLEPSDAGDRIADGLLADDAEDVTDPIGKRFRLFAETTDNDLEALAACARTRTAPADWDEIAQVEHPVLIVAGEHDDITGDPEPLADGFPNGEAVVVDDADHLTTVPDERFTAAVLEFLEREGL</sequence>
<accession>A0ABD5STG1</accession>
<dbReference type="PRINTS" id="PR00111">
    <property type="entry name" value="ABHYDROLASE"/>
</dbReference>
<name>A0ABD5STG1_9EURY</name>
<dbReference type="SUPFAM" id="SSF53474">
    <property type="entry name" value="alpha/beta-Hydrolases"/>
    <property type="match status" value="1"/>
</dbReference>
<dbReference type="EMBL" id="JBHSWV010000512">
    <property type="protein sequence ID" value="MFC6768248.1"/>
    <property type="molecule type" value="Genomic_DNA"/>
</dbReference>
<dbReference type="PANTHER" id="PTHR43798">
    <property type="entry name" value="MONOACYLGLYCEROL LIPASE"/>
    <property type="match status" value="1"/>
</dbReference>
<feature type="domain" description="AB hydrolase-1" evidence="2">
    <location>
        <begin position="30"/>
        <end position="165"/>
    </location>
</feature>
<dbReference type="GO" id="GO:0016787">
    <property type="term" value="F:hydrolase activity"/>
    <property type="evidence" value="ECO:0007669"/>
    <property type="project" value="UniProtKB-KW"/>
</dbReference>
<dbReference type="Pfam" id="PF00561">
    <property type="entry name" value="Abhydrolase_1"/>
    <property type="match status" value="1"/>
</dbReference>
<keyword evidence="4" id="KW-1185">Reference proteome</keyword>
<comment type="caution">
    <text evidence="3">The sequence shown here is derived from an EMBL/GenBank/DDBJ whole genome shotgun (WGS) entry which is preliminary data.</text>
</comment>
<dbReference type="Proteomes" id="UP001596383">
    <property type="component" value="Unassembled WGS sequence"/>
</dbReference>
<evidence type="ECO:0000313" key="4">
    <source>
        <dbReference type="Proteomes" id="UP001596383"/>
    </source>
</evidence>
<evidence type="ECO:0000313" key="3">
    <source>
        <dbReference type="EMBL" id="MFC6768248.1"/>
    </source>
</evidence>
<evidence type="ECO:0000256" key="1">
    <source>
        <dbReference type="ARBA" id="ARBA00022801"/>
    </source>
</evidence>
<dbReference type="RefSeq" id="WP_273741052.1">
    <property type="nucleotide sequence ID" value="NZ_JAQIVI010000512.1"/>
</dbReference>
<keyword evidence="1 3" id="KW-0378">Hydrolase</keyword>
<dbReference type="AlphaFoldDB" id="A0ABD5STG1"/>
<dbReference type="InterPro" id="IPR029058">
    <property type="entry name" value="AB_hydrolase_fold"/>
</dbReference>
<proteinExistence type="predicted"/>
<gene>
    <name evidence="3" type="ORF">ACFQE6_25570</name>
</gene>
<organism evidence="3 4">
    <name type="scientific">Natrinema soli</name>
    <dbReference type="NCBI Taxonomy" id="1930624"/>
    <lineage>
        <taxon>Archaea</taxon>
        <taxon>Methanobacteriati</taxon>
        <taxon>Methanobacteriota</taxon>
        <taxon>Stenosarchaea group</taxon>
        <taxon>Halobacteria</taxon>
        <taxon>Halobacteriales</taxon>
        <taxon>Natrialbaceae</taxon>
        <taxon>Natrinema</taxon>
    </lineage>
</organism>
<protein>
    <submittedName>
        <fullName evidence="3">Alpha/beta fold hydrolase</fullName>
    </submittedName>
</protein>
<evidence type="ECO:0000259" key="2">
    <source>
        <dbReference type="Pfam" id="PF00561"/>
    </source>
</evidence>
<dbReference type="PANTHER" id="PTHR43798:SF31">
    <property type="entry name" value="AB HYDROLASE SUPERFAMILY PROTEIN YCLE"/>
    <property type="match status" value="1"/>
</dbReference>